<evidence type="ECO:0000256" key="1">
    <source>
        <dbReference type="ARBA" id="ARBA00010701"/>
    </source>
</evidence>
<keyword evidence="2" id="KW-0732">Signal</keyword>
<dbReference type="GO" id="GO:0016787">
    <property type="term" value="F:hydrolase activity"/>
    <property type="evidence" value="ECO:0007669"/>
    <property type="project" value="UniProtKB-KW"/>
</dbReference>
<keyword evidence="6" id="KW-0325">Glycoprotein</keyword>
<accession>A0A8J2M8F7</accession>
<name>A0A8J2M8F7_9HEXA</name>
<protein>
    <recommendedName>
        <fullName evidence="7">Lipase</fullName>
    </recommendedName>
</protein>
<dbReference type="EMBL" id="CAJVCH010570439">
    <property type="protein sequence ID" value="CAG7834936.1"/>
    <property type="molecule type" value="Genomic_DNA"/>
</dbReference>
<dbReference type="Proteomes" id="UP000708208">
    <property type="component" value="Unassembled WGS sequence"/>
</dbReference>
<evidence type="ECO:0000256" key="6">
    <source>
        <dbReference type="ARBA" id="ARBA00023180"/>
    </source>
</evidence>
<dbReference type="InterPro" id="IPR006693">
    <property type="entry name" value="AB_hydrolase_lipase"/>
</dbReference>
<evidence type="ECO:0000313" key="9">
    <source>
        <dbReference type="EMBL" id="CAG7834936.1"/>
    </source>
</evidence>
<proteinExistence type="inferred from homology"/>
<keyword evidence="5" id="KW-0443">Lipid metabolism</keyword>
<dbReference type="PANTHER" id="PTHR11005">
    <property type="entry name" value="LYSOSOMAL ACID LIPASE-RELATED"/>
    <property type="match status" value="1"/>
</dbReference>
<comment type="similarity">
    <text evidence="1 7">Belongs to the AB hydrolase superfamily. Lipase family.</text>
</comment>
<evidence type="ECO:0000256" key="5">
    <source>
        <dbReference type="ARBA" id="ARBA00023098"/>
    </source>
</evidence>
<dbReference type="InterPro" id="IPR025483">
    <property type="entry name" value="Lipase_euk"/>
</dbReference>
<evidence type="ECO:0000256" key="2">
    <source>
        <dbReference type="ARBA" id="ARBA00022729"/>
    </source>
</evidence>
<dbReference type="OrthoDB" id="6509973at2759"/>
<organism evidence="9 10">
    <name type="scientific">Allacma fusca</name>
    <dbReference type="NCBI Taxonomy" id="39272"/>
    <lineage>
        <taxon>Eukaryota</taxon>
        <taxon>Metazoa</taxon>
        <taxon>Ecdysozoa</taxon>
        <taxon>Arthropoda</taxon>
        <taxon>Hexapoda</taxon>
        <taxon>Collembola</taxon>
        <taxon>Symphypleona</taxon>
        <taxon>Sminthuridae</taxon>
        <taxon>Allacma</taxon>
    </lineage>
</organism>
<dbReference type="Pfam" id="PF04083">
    <property type="entry name" value="Abhydro_lipase"/>
    <property type="match status" value="1"/>
</dbReference>
<gene>
    <name evidence="9" type="ORF">AFUS01_LOCUS44374</name>
</gene>
<dbReference type="PIRSF" id="PIRSF000862">
    <property type="entry name" value="Steryl_ester_lip"/>
    <property type="match status" value="1"/>
</dbReference>
<dbReference type="FunFam" id="3.40.50.1820:FF:000057">
    <property type="entry name" value="Lipase"/>
    <property type="match status" value="1"/>
</dbReference>
<dbReference type="GO" id="GO:0016042">
    <property type="term" value="P:lipid catabolic process"/>
    <property type="evidence" value="ECO:0007669"/>
    <property type="project" value="UniProtKB-KW"/>
</dbReference>
<keyword evidence="10" id="KW-1185">Reference proteome</keyword>
<evidence type="ECO:0000313" key="10">
    <source>
        <dbReference type="Proteomes" id="UP000708208"/>
    </source>
</evidence>
<evidence type="ECO:0000256" key="4">
    <source>
        <dbReference type="ARBA" id="ARBA00022963"/>
    </source>
</evidence>
<evidence type="ECO:0000256" key="3">
    <source>
        <dbReference type="ARBA" id="ARBA00022801"/>
    </source>
</evidence>
<feature type="domain" description="Partial AB-hydrolase lipase" evidence="8">
    <location>
        <begin position="21"/>
        <end position="74"/>
    </location>
</feature>
<evidence type="ECO:0000259" key="8">
    <source>
        <dbReference type="Pfam" id="PF04083"/>
    </source>
</evidence>
<reference evidence="9" key="1">
    <citation type="submission" date="2021-06" db="EMBL/GenBank/DDBJ databases">
        <authorList>
            <person name="Hodson N. C."/>
            <person name="Mongue J. A."/>
            <person name="Jaron S. K."/>
        </authorList>
    </citation>
    <scope>NUCLEOTIDE SEQUENCE</scope>
</reference>
<evidence type="ECO:0000256" key="7">
    <source>
        <dbReference type="PIRNR" id="PIRNR000862"/>
    </source>
</evidence>
<dbReference type="AlphaFoldDB" id="A0A8J2M8F7"/>
<comment type="caution">
    <text evidence="9">The sequence shown here is derived from an EMBL/GenBank/DDBJ whole genome shotgun (WGS) entry which is preliminary data.</text>
</comment>
<sequence>MVNRLFSGSNDYGSGLPDVTINQAGYPVEVHSVVTPDGYILPVYRIPNSKNGTSTRGPVLLMPGALTSASVFFLLSPEKALPFVLSNAGYDVWVGNYRGCEGTSHKKFSNTEAKFWNFSMDEIAQYDVTSLIDHIQTKTQAPAINYIGYSLGCSVFFMALARQPSYNQKIQKMAGLGPTCYINNTRSFATNFQYLPLDAFVDGTDLLFGGEFPVSRIQESLTSYLEACNLIGNVKGCFDLVLRGMGPSRANMSVIRVGLKHIPSPVSARIVAQMGQIGRSDKCRMYDFGSKGNVDQYGTKNPKLYYLGNVTAQSMGVIGPDDQVVTAQNVNRTFRELGNSKSFTYQVNRSDFTHSDFVFDDEAKSLVYDKVVDFFNSN</sequence>
<keyword evidence="3 7" id="KW-0378">Hydrolase</keyword>
<keyword evidence="4 7" id="KW-0442">Lipid degradation</keyword>